<name>A0A7S3YZ57_9EUKA</name>
<dbReference type="InterPro" id="IPR019786">
    <property type="entry name" value="Zinc_finger_PHD-type_CS"/>
</dbReference>
<protein>
    <recommendedName>
        <fullName evidence="9">PHD-type domain-containing protein</fullName>
    </recommendedName>
</protein>
<feature type="region of interest" description="Disordered" evidence="5">
    <location>
        <begin position="1"/>
        <end position="72"/>
    </location>
</feature>
<feature type="compositionally biased region" description="Basic residues" evidence="5">
    <location>
        <begin position="840"/>
        <end position="857"/>
    </location>
</feature>
<evidence type="ECO:0000313" key="8">
    <source>
        <dbReference type="EMBL" id="CAE0666533.1"/>
    </source>
</evidence>
<dbReference type="SMART" id="SM00249">
    <property type="entry name" value="PHD"/>
    <property type="match status" value="2"/>
</dbReference>
<dbReference type="Gene3D" id="3.30.40.10">
    <property type="entry name" value="Zinc/RING finger domain, C3HC4 (zinc finger)"/>
    <property type="match status" value="2"/>
</dbReference>
<dbReference type="PROSITE" id="PS50016">
    <property type="entry name" value="ZF_PHD_2"/>
    <property type="match status" value="1"/>
</dbReference>
<feature type="compositionally biased region" description="Polar residues" evidence="5">
    <location>
        <begin position="631"/>
        <end position="652"/>
    </location>
</feature>
<dbReference type="InterPro" id="IPR019787">
    <property type="entry name" value="Znf_PHD-finger"/>
</dbReference>
<gene>
    <name evidence="8" type="ORF">LGLO00237_LOCUS18145</name>
</gene>
<reference evidence="8" key="1">
    <citation type="submission" date="2021-01" db="EMBL/GenBank/DDBJ databases">
        <authorList>
            <person name="Corre E."/>
            <person name="Pelletier E."/>
            <person name="Niang G."/>
            <person name="Scheremetjew M."/>
            <person name="Finn R."/>
            <person name="Kale V."/>
            <person name="Holt S."/>
            <person name="Cochrane G."/>
            <person name="Meng A."/>
            <person name="Brown T."/>
            <person name="Cohen L."/>
        </authorList>
    </citation>
    <scope>NUCLEOTIDE SEQUENCE</scope>
    <source>
        <strain evidence="8">CCCM811</strain>
    </source>
</reference>
<dbReference type="GO" id="GO:0006357">
    <property type="term" value="P:regulation of transcription by RNA polymerase II"/>
    <property type="evidence" value="ECO:0007669"/>
    <property type="project" value="TreeGrafter"/>
</dbReference>
<accession>A0A7S3YZ57</accession>
<dbReference type="Pfam" id="PF13832">
    <property type="entry name" value="zf-HC5HC2H_2"/>
    <property type="match status" value="1"/>
</dbReference>
<dbReference type="InterPro" id="IPR011011">
    <property type="entry name" value="Znf_FYVE_PHD"/>
</dbReference>
<dbReference type="PROSITE" id="PS01359">
    <property type="entry name" value="ZF_PHD_1"/>
    <property type="match status" value="1"/>
</dbReference>
<evidence type="ECO:0000256" key="3">
    <source>
        <dbReference type="ARBA" id="ARBA00022833"/>
    </source>
</evidence>
<feature type="compositionally biased region" description="Basic and acidic residues" evidence="5">
    <location>
        <begin position="498"/>
        <end position="518"/>
    </location>
</feature>
<dbReference type="InterPro" id="IPR013083">
    <property type="entry name" value="Znf_RING/FYVE/PHD"/>
</dbReference>
<organism evidence="8">
    <name type="scientific">Lotharella globosa</name>
    <dbReference type="NCBI Taxonomy" id="91324"/>
    <lineage>
        <taxon>Eukaryota</taxon>
        <taxon>Sar</taxon>
        <taxon>Rhizaria</taxon>
        <taxon>Cercozoa</taxon>
        <taxon>Chlorarachniophyceae</taxon>
        <taxon>Lotharella</taxon>
    </lineage>
</organism>
<feature type="compositionally biased region" description="Low complexity" evidence="5">
    <location>
        <begin position="607"/>
        <end position="624"/>
    </location>
</feature>
<feature type="region of interest" description="Disordered" evidence="5">
    <location>
        <begin position="803"/>
        <end position="887"/>
    </location>
</feature>
<dbReference type="SUPFAM" id="SSF57903">
    <property type="entry name" value="FYVE/PHD zinc finger"/>
    <property type="match status" value="1"/>
</dbReference>
<feature type="domain" description="PHD-type" evidence="6">
    <location>
        <begin position="76"/>
        <end position="126"/>
    </location>
</feature>
<feature type="compositionally biased region" description="Basic residues" evidence="5">
    <location>
        <begin position="948"/>
        <end position="961"/>
    </location>
</feature>
<proteinExistence type="predicted"/>
<keyword evidence="1" id="KW-0479">Metal-binding</keyword>
<dbReference type="PROSITE" id="PS51805">
    <property type="entry name" value="EPHD"/>
    <property type="match status" value="1"/>
</dbReference>
<dbReference type="EMBL" id="HBIV01025294">
    <property type="protein sequence ID" value="CAE0666533.1"/>
    <property type="molecule type" value="Transcribed_RNA"/>
</dbReference>
<feature type="compositionally biased region" description="Basic residues" evidence="5">
    <location>
        <begin position="266"/>
        <end position="281"/>
    </location>
</feature>
<keyword evidence="3" id="KW-0862">Zinc</keyword>
<feature type="domain" description="PHD-type" evidence="7">
    <location>
        <begin position="131"/>
        <end position="249"/>
    </location>
</feature>
<evidence type="ECO:0008006" key="9">
    <source>
        <dbReference type="Google" id="ProtNLM"/>
    </source>
</evidence>
<feature type="compositionally biased region" description="Acidic residues" evidence="5">
    <location>
        <begin position="551"/>
        <end position="562"/>
    </location>
</feature>
<sequence>MGDVGDGASAPDIETEKSEGNQVTNLALTKEEQGIVGVKKPSANMENTKDENLAKSMTSEATTSNAPEPEAAGEEDDRCCVCFSPDSYDDDQMVYCDKCNIAVHQSCYGVKVIPEGDWFCDKCRDGLEDKDVKCRLCSTRGYAFKKDTKGRHVHSACAFWIPECGFRNPEKMEPIEGVDDVDRERWLLMCGVCRRERAGACIQCIYPSCKWAVHPLCGFRAKVRMFLEEIPVIDGGDSVCKGLYCPEHRHIKFNPRKYAREEAERRRRGRRQQQRQHKRKPSGALVGTPTKRTRPGLVSGFKAKEMKKQKRVQPAPKSRPVSSKADDRGVKHKSSQSMISKLKKAKELLKSKVARPEVGKGLIKFGRDWDKLAKYLGIGKLLAKKRARDHLAILWLRRKPLPEKVRESGNTYTLDGTSKIDRGADYVKRVAETLKTKLPTKSYEKDRKTGDDRISSSTSMIRSSSKKGAETKGTKVSKLLKAKNKLGSLLKKKNSSKRKQDLRDTNPKKAKLGDDGKESGTVTNGDTVEDSQQKEDAKQNHDQAPKAAMPSEDEPEEIILQEEGERPLPRKIPKKIPRRSKPSSRKTFRAAQPKPQHPKHNNGKPIQKQLQQQQQQKQQKQQLPKPRPDSSRNASATDVPSSSGGPLNSNYKQVPADAPITEDQKHDVHASLKFMYHENTVSGRYQLLESVLLEPPASGNVYQYSAEEFIKGHGIRMLIDWASESWFTHSDQQRGGRESRFLDVLVACLKALAKLFQSHGNIIDWEGPTLDRARVMASELSSSGYSFIEQLAKELLEFWPQQHERRPAGGSSRGQHRMATKWNVGSELGGYGRGGDSSHRGRRPFGRQGSRGRRGGRMGRLGNLASRSVPEQHALAPPELKLVGSRKKKSVHFAEEYNLEEWKSRDEIDLRFCRRNPDSFGERIPELELSIRNQGDLKSLGSNVQKWREKRRAKKLERRRQKALEAQ</sequence>
<feature type="compositionally biased region" description="Basic residues" evidence="5">
    <location>
        <begin position="478"/>
        <end position="497"/>
    </location>
</feature>
<feature type="region of interest" description="Disordered" evidence="5">
    <location>
        <begin position="441"/>
        <end position="654"/>
    </location>
</feature>
<dbReference type="CDD" id="cd15492">
    <property type="entry name" value="PHD_BRPF_JADE_like"/>
    <property type="match status" value="1"/>
</dbReference>
<dbReference type="InterPro" id="IPR001965">
    <property type="entry name" value="Znf_PHD"/>
</dbReference>
<dbReference type="PANTHER" id="PTHR13793:SF107">
    <property type="entry name" value="BROMODOMAIN-CONTAINING PROTEIN HOMOLOG"/>
    <property type="match status" value="1"/>
</dbReference>
<dbReference type="PANTHER" id="PTHR13793">
    <property type="entry name" value="PHD FINGER PROTEINS"/>
    <property type="match status" value="1"/>
</dbReference>
<evidence type="ECO:0000259" key="7">
    <source>
        <dbReference type="PROSITE" id="PS51805"/>
    </source>
</evidence>
<dbReference type="AlphaFoldDB" id="A0A7S3YZ57"/>
<evidence type="ECO:0000256" key="2">
    <source>
        <dbReference type="ARBA" id="ARBA00022771"/>
    </source>
</evidence>
<evidence type="ECO:0000256" key="4">
    <source>
        <dbReference type="PROSITE-ProRule" id="PRU00146"/>
    </source>
</evidence>
<feature type="compositionally biased region" description="Basic and acidic residues" evidence="5">
    <location>
        <begin position="531"/>
        <end position="544"/>
    </location>
</feature>
<dbReference type="Pfam" id="PF13831">
    <property type="entry name" value="PHD_2"/>
    <property type="match status" value="1"/>
</dbReference>
<feature type="compositionally biased region" description="Basic and acidic residues" evidence="5">
    <location>
        <begin position="442"/>
        <end position="454"/>
    </location>
</feature>
<evidence type="ECO:0000256" key="1">
    <source>
        <dbReference type="ARBA" id="ARBA00022723"/>
    </source>
</evidence>
<evidence type="ECO:0000259" key="6">
    <source>
        <dbReference type="PROSITE" id="PS50016"/>
    </source>
</evidence>
<feature type="region of interest" description="Disordered" evidence="5">
    <location>
        <begin position="941"/>
        <end position="967"/>
    </location>
</feature>
<dbReference type="GO" id="GO:0008270">
    <property type="term" value="F:zinc ion binding"/>
    <property type="evidence" value="ECO:0007669"/>
    <property type="project" value="UniProtKB-KW"/>
</dbReference>
<keyword evidence="2 4" id="KW-0863">Zinc-finger</keyword>
<evidence type="ECO:0000256" key="5">
    <source>
        <dbReference type="SAM" id="MobiDB-lite"/>
    </source>
</evidence>
<dbReference type="InterPro" id="IPR034732">
    <property type="entry name" value="EPHD"/>
</dbReference>
<dbReference type="InterPro" id="IPR050701">
    <property type="entry name" value="Histone_Mod_Regulator"/>
</dbReference>
<feature type="region of interest" description="Disordered" evidence="5">
    <location>
        <begin position="256"/>
        <end position="338"/>
    </location>
</feature>
<feature type="compositionally biased region" description="Basic residues" evidence="5">
    <location>
        <begin position="569"/>
        <end position="588"/>
    </location>
</feature>
<feature type="compositionally biased region" description="Polar residues" evidence="5">
    <location>
        <begin position="55"/>
        <end position="65"/>
    </location>
</feature>